<evidence type="ECO:0000256" key="7">
    <source>
        <dbReference type="ARBA" id="ARBA00022840"/>
    </source>
</evidence>
<comment type="catalytic activity">
    <reaction evidence="9">
        <text>GMP + ATP = GDP + ADP</text>
        <dbReference type="Rhea" id="RHEA:20780"/>
        <dbReference type="ChEBI" id="CHEBI:30616"/>
        <dbReference type="ChEBI" id="CHEBI:58115"/>
        <dbReference type="ChEBI" id="CHEBI:58189"/>
        <dbReference type="ChEBI" id="CHEBI:456216"/>
        <dbReference type="EC" id="2.7.4.8"/>
    </reaction>
</comment>
<feature type="domain" description="Guanylate kinase-like" evidence="11">
    <location>
        <begin position="63"/>
        <end position="241"/>
    </location>
</feature>
<dbReference type="SMART" id="SM00072">
    <property type="entry name" value="GuKc"/>
    <property type="match status" value="1"/>
</dbReference>
<feature type="region of interest" description="Disordered" evidence="10">
    <location>
        <begin position="1"/>
        <end position="34"/>
    </location>
</feature>
<dbReference type="InterPro" id="IPR008144">
    <property type="entry name" value="Guanylate_kin-like_dom"/>
</dbReference>
<dbReference type="AlphaFoldDB" id="A0AA48KHB7"/>
<keyword evidence="7 9" id="KW-0067">ATP-binding</keyword>
<comment type="function">
    <text evidence="9">Essential for recycling GMP and indirectly, cGMP.</text>
</comment>
<dbReference type="HAMAP" id="MF_00328">
    <property type="entry name" value="Guanylate_kinase"/>
    <property type="match status" value="1"/>
</dbReference>
<dbReference type="InterPro" id="IPR008145">
    <property type="entry name" value="GK/Ca_channel_bsu"/>
</dbReference>
<dbReference type="SUPFAM" id="SSF52540">
    <property type="entry name" value="P-loop containing nucleoside triphosphate hydrolases"/>
    <property type="match status" value="1"/>
</dbReference>
<feature type="binding site" evidence="9">
    <location>
        <begin position="70"/>
        <end position="77"/>
    </location>
    <ligand>
        <name>ATP</name>
        <dbReference type="ChEBI" id="CHEBI:30616"/>
    </ligand>
</feature>
<evidence type="ECO:0000256" key="10">
    <source>
        <dbReference type="SAM" id="MobiDB-lite"/>
    </source>
</evidence>
<dbReference type="Gene3D" id="3.30.63.10">
    <property type="entry name" value="Guanylate Kinase phosphate binding domain"/>
    <property type="match status" value="1"/>
</dbReference>
<dbReference type="PANTHER" id="PTHR23117:SF13">
    <property type="entry name" value="GUANYLATE KINASE"/>
    <property type="match status" value="1"/>
</dbReference>
<accession>A0AA48KHB7</accession>
<dbReference type="EMBL" id="AP027081">
    <property type="protein sequence ID" value="BDU78218.1"/>
    <property type="molecule type" value="Genomic_DNA"/>
</dbReference>
<evidence type="ECO:0000259" key="11">
    <source>
        <dbReference type="PROSITE" id="PS50052"/>
    </source>
</evidence>
<dbReference type="GO" id="GO:0005524">
    <property type="term" value="F:ATP binding"/>
    <property type="evidence" value="ECO:0007669"/>
    <property type="project" value="UniProtKB-UniRule"/>
</dbReference>
<evidence type="ECO:0000256" key="3">
    <source>
        <dbReference type="ARBA" id="ARBA00016296"/>
    </source>
</evidence>
<dbReference type="InterPro" id="IPR020590">
    <property type="entry name" value="Guanylate_kinase_CS"/>
</dbReference>
<comment type="similarity">
    <text evidence="1 9">Belongs to the guanylate kinase family.</text>
</comment>
<organism evidence="12 13">
    <name type="scientific">Mesoterricola sediminis</name>
    <dbReference type="NCBI Taxonomy" id="2927980"/>
    <lineage>
        <taxon>Bacteria</taxon>
        <taxon>Pseudomonadati</taxon>
        <taxon>Acidobacteriota</taxon>
        <taxon>Holophagae</taxon>
        <taxon>Holophagales</taxon>
        <taxon>Holophagaceae</taxon>
        <taxon>Mesoterricola</taxon>
    </lineage>
</organism>
<evidence type="ECO:0000256" key="8">
    <source>
        <dbReference type="ARBA" id="ARBA00030128"/>
    </source>
</evidence>
<evidence type="ECO:0000313" key="13">
    <source>
        <dbReference type="Proteomes" id="UP001228113"/>
    </source>
</evidence>
<protein>
    <recommendedName>
        <fullName evidence="3 9">Guanylate kinase</fullName>
        <ecNumber evidence="2 9">2.7.4.8</ecNumber>
    </recommendedName>
    <alternativeName>
        <fullName evidence="8 9">GMP kinase</fullName>
    </alternativeName>
</protein>
<proteinExistence type="inferred from homology"/>
<dbReference type="FunFam" id="3.30.63.10:FF:000002">
    <property type="entry name" value="Guanylate kinase 1"/>
    <property type="match status" value="1"/>
</dbReference>
<keyword evidence="13" id="KW-1185">Reference proteome</keyword>
<gene>
    <name evidence="9" type="primary">gmk</name>
    <name evidence="12" type="ORF">METESE_31760</name>
</gene>
<keyword evidence="4 9" id="KW-0808">Transferase</keyword>
<dbReference type="EC" id="2.7.4.8" evidence="2 9"/>
<dbReference type="Gene3D" id="3.40.50.300">
    <property type="entry name" value="P-loop containing nucleotide triphosphate hydrolases"/>
    <property type="match status" value="1"/>
</dbReference>
<dbReference type="NCBIfam" id="TIGR03263">
    <property type="entry name" value="guanyl_kin"/>
    <property type="match status" value="1"/>
</dbReference>
<evidence type="ECO:0000256" key="5">
    <source>
        <dbReference type="ARBA" id="ARBA00022741"/>
    </source>
</evidence>
<evidence type="ECO:0000256" key="1">
    <source>
        <dbReference type="ARBA" id="ARBA00005790"/>
    </source>
</evidence>
<evidence type="ECO:0000256" key="6">
    <source>
        <dbReference type="ARBA" id="ARBA00022777"/>
    </source>
</evidence>
<evidence type="ECO:0000313" key="12">
    <source>
        <dbReference type="EMBL" id="BDU78218.1"/>
    </source>
</evidence>
<name>A0AA48KHB7_9BACT</name>
<evidence type="ECO:0000256" key="4">
    <source>
        <dbReference type="ARBA" id="ARBA00022679"/>
    </source>
</evidence>
<dbReference type="InterPro" id="IPR027417">
    <property type="entry name" value="P-loop_NTPase"/>
</dbReference>
<dbReference type="Proteomes" id="UP001228113">
    <property type="component" value="Chromosome"/>
</dbReference>
<dbReference type="PROSITE" id="PS50052">
    <property type="entry name" value="GUANYLATE_KINASE_2"/>
    <property type="match status" value="1"/>
</dbReference>
<comment type="subcellular location">
    <subcellularLocation>
        <location evidence="9">Cytoplasm</location>
    </subcellularLocation>
</comment>
<dbReference type="KEGG" id="msea:METESE_31760"/>
<sequence length="261" mass="29004">MNPRLRLSPLRQPVETSHPRVGVPAASPHEVRPVRDPKYGTAFAGPQAAKMFLWSRALTSHSGNVFVLSAPSGTGKSTLAKRLVQELPDLDFSISFTTRAPRAGEVDGKDYFFVDTATFDRMIAEGGLVEWVEVYGHKYGTGKDWINSHLATGRDILLDIETQGARNVHAAMPEAVMIFLIPPSAEELASRLRKRGRDPEAEIQVRLDHARHELSQFPAYDYLVVNDTLDLAYRDLQAVILATRARRERMGAVAETILKGF</sequence>
<evidence type="ECO:0000256" key="2">
    <source>
        <dbReference type="ARBA" id="ARBA00012961"/>
    </source>
</evidence>
<dbReference type="InterPro" id="IPR017665">
    <property type="entry name" value="Guanylate_kinase"/>
</dbReference>
<keyword evidence="6 9" id="KW-0418">Kinase</keyword>
<dbReference type="GO" id="GO:0005829">
    <property type="term" value="C:cytosol"/>
    <property type="evidence" value="ECO:0007669"/>
    <property type="project" value="TreeGrafter"/>
</dbReference>
<evidence type="ECO:0000256" key="9">
    <source>
        <dbReference type="HAMAP-Rule" id="MF_00328"/>
    </source>
</evidence>
<dbReference type="CDD" id="cd00071">
    <property type="entry name" value="GMPK"/>
    <property type="match status" value="1"/>
</dbReference>
<keyword evidence="5 9" id="KW-0547">Nucleotide-binding</keyword>
<dbReference type="PANTHER" id="PTHR23117">
    <property type="entry name" value="GUANYLATE KINASE-RELATED"/>
    <property type="match status" value="1"/>
</dbReference>
<dbReference type="GO" id="GO:0004385">
    <property type="term" value="F:GMP kinase activity"/>
    <property type="evidence" value="ECO:0007669"/>
    <property type="project" value="UniProtKB-UniRule"/>
</dbReference>
<dbReference type="PROSITE" id="PS00856">
    <property type="entry name" value="GUANYLATE_KINASE_1"/>
    <property type="match status" value="1"/>
</dbReference>
<keyword evidence="9" id="KW-0963">Cytoplasm</keyword>
<reference evidence="12" key="1">
    <citation type="journal article" date="2023" name="Int. J. Syst. Evol. Microbiol.">
        <title>Mesoterricola silvestris gen. nov., sp. nov., Mesoterricola sediminis sp. nov., Geothrix oryzae sp. nov., Geothrix edaphica sp. nov., Geothrix rubra sp. nov., and Geothrix limicola sp. nov., six novel members of Acidobacteriota isolated from soils.</title>
        <authorList>
            <person name="Itoh H."/>
            <person name="Sugisawa Y."/>
            <person name="Mise K."/>
            <person name="Xu Z."/>
            <person name="Kuniyasu M."/>
            <person name="Ushijima N."/>
            <person name="Kawano K."/>
            <person name="Kobayashi E."/>
            <person name="Shiratori Y."/>
            <person name="Masuda Y."/>
            <person name="Senoo K."/>
        </authorList>
    </citation>
    <scope>NUCLEOTIDE SEQUENCE</scope>
    <source>
        <strain evidence="12">W786</strain>
    </source>
</reference>
<dbReference type="Pfam" id="PF00625">
    <property type="entry name" value="Guanylate_kin"/>
    <property type="match status" value="1"/>
</dbReference>